<reference evidence="1" key="1">
    <citation type="submission" date="2019-10" db="EMBL/GenBank/DDBJ databases">
        <authorList>
            <person name="Soares A.E.R."/>
            <person name="Aleixo A."/>
            <person name="Schneider P."/>
            <person name="Miyaki C.Y."/>
            <person name="Schneider M.P."/>
            <person name="Mello C."/>
            <person name="Vasconcelos A.T.R."/>
        </authorList>
    </citation>
    <scope>NUCLEOTIDE SEQUENCE</scope>
    <source>
        <tissue evidence="1">Muscle</tissue>
    </source>
</reference>
<evidence type="ECO:0000313" key="1">
    <source>
        <dbReference type="EMBL" id="KAJ7412679.1"/>
    </source>
</evidence>
<gene>
    <name evidence="1" type="ORF">WISP_94938</name>
</gene>
<keyword evidence="2" id="KW-1185">Reference proteome</keyword>
<dbReference type="Proteomes" id="UP001145742">
    <property type="component" value="Unassembled WGS sequence"/>
</dbReference>
<accession>A0ABQ9D5L2</accession>
<organism evidence="1 2">
    <name type="scientific">Willisornis vidua</name>
    <name type="common">Xingu scale-backed antbird</name>
    <dbReference type="NCBI Taxonomy" id="1566151"/>
    <lineage>
        <taxon>Eukaryota</taxon>
        <taxon>Metazoa</taxon>
        <taxon>Chordata</taxon>
        <taxon>Craniata</taxon>
        <taxon>Vertebrata</taxon>
        <taxon>Euteleostomi</taxon>
        <taxon>Archelosauria</taxon>
        <taxon>Archosauria</taxon>
        <taxon>Dinosauria</taxon>
        <taxon>Saurischia</taxon>
        <taxon>Theropoda</taxon>
        <taxon>Coelurosauria</taxon>
        <taxon>Aves</taxon>
        <taxon>Neognathae</taxon>
        <taxon>Neoaves</taxon>
        <taxon>Telluraves</taxon>
        <taxon>Australaves</taxon>
        <taxon>Passeriformes</taxon>
        <taxon>Thamnophilidae</taxon>
        <taxon>Willisornis</taxon>
    </lineage>
</organism>
<proteinExistence type="predicted"/>
<sequence length="147" mass="15784">MPRLSSVAAWIAPGRNETGINQGGFGCLELSKSWSNVKNEDYKHTHKEIVFPCMVCIQHGGNESQHPCLKETQPFASVSSSGASRKAGTGKHPWGPALKMTVVRQAVRGGLCRELMQSSRCSEVVPAAEVDADLAVSPKLDVLEQPG</sequence>
<name>A0ABQ9D5L2_9PASS</name>
<protein>
    <submittedName>
        <fullName evidence="1">Uncharacterized protein</fullName>
    </submittedName>
</protein>
<dbReference type="EMBL" id="WHWB01034210">
    <property type="protein sequence ID" value="KAJ7412679.1"/>
    <property type="molecule type" value="Genomic_DNA"/>
</dbReference>
<evidence type="ECO:0000313" key="2">
    <source>
        <dbReference type="Proteomes" id="UP001145742"/>
    </source>
</evidence>
<comment type="caution">
    <text evidence="1">The sequence shown here is derived from an EMBL/GenBank/DDBJ whole genome shotgun (WGS) entry which is preliminary data.</text>
</comment>